<evidence type="ECO:0000259" key="9">
    <source>
        <dbReference type="PROSITE" id="PS51007"/>
    </source>
</evidence>
<proteinExistence type="predicted"/>
<reference evidence="10 11" key="1">
    <citation type="submission" date="2019-04" db="EMBL/GenBank/DDBJ databases">
        <title>Altererythrobacter aquimixticola sp. nov., isolated from sediment of junction between the ocean and a freshwater spring.</title>
        <authorList>
            <person name="Yoon J.-H."/>
        </authorList>
    </citation>
    <scope>NUCLEOTIDE SEQUENCE [LARGE SCALE GENOMIC DNA]</scope>
    <source>
        <strain evidence="10 11">SSKS-13</strain>
    </source>
</reference>
<dbReference type="EMBL" id="SSHH01000003">
    <property type="protein sequence ID" value="TIX49454.1"/>
    <property type="molecule type" value="Genomic_DNA"/>
</dbReference>
<evidence type="ECO:0000256" key="4">
    <source>
        <dbReference type="ARBA" id="ARBA00022982"/>
    </source>
</evidence>
<dbReference type="PROSITE" id="PS51007">
    <property type="entry name" value="CYTC"/>
    <property type="match status" value="1"/>
</dbReference>
<dbReference type="OrthoDB" id="9805828at2"/>
<comment type="caution">
    <text evidence="10">The sequence shown here is derived from an EMBL/GenBank/DDBJ whole genome shotgun (WGS) entry which is preliminary data.</text>
</comment>
<dbReference type="InterPro" id="IPR009056">
    <property type="entry name" value="Cyt_c-like_dom"/>
</dbReference>
<dbReference type="GO" id="GO:0020037">
    <property type="term" value="F:heme binding"/>
    <property type="evidence" value="ECO:0007669"/>
    <property type="project" value="InterPro"/>
</dbReference>
<keyword evidence="11" id="KW-1185">Reference proteome</keyword>
<keyword evidence="2 6" id="KW-0349">Heme</keyword>
<evidence type="ECO:0000256" key="7">
    <source>
        <dbReference type="SAM" id="MobiDB-lite"/>
    </source>
</evidence>
<feature type="region of interest" description="Disordered" evidence="7">
    <location>
        <begin position="53"/>
        <end position="106"/>
    </location>
</feature>
<accession>A0A4T3EZ86</accession>
<feature type="chain" id="PRO_5021029212" evidence="8">
    <location>
        <begin position="26"/>
        <end position="197"/>
    </location>
</feature>
<feature type="compositionally biased region" description="Acidic residues" evidence="7">
    <location>
        <begin position="53"/>
        <end position="71"/>
    </location>
</feature>
<evidence type="ECO:0000256" key="5">
    <source>
        <dbReference type="ARBA" id="ARBA00023004"/>
    </source>
</evidence>
<keyword evidence="4" id="KW-0249">Electron transport</keyword>
<dbReference type="Proteomes" id="UP000309389">
    <property type="component" value="Unassembled WGS sequence"/>
</dbReference>
<gene>
    <name evidence="10" type="ORF">E5222_11405</name>
</gene>
<keyword evidence="1" id="KW-0813">Transport</keyword>
<sequence>MTISMRHTSRIAAVSLLAIAVAACGGPEAEEDVAAIEAEEVVEAGGDALPAEAEGEGAAGEEGEAAGEEPAAEATAAPTPSPTPTATRTPTPTPTPTRAAAPAGPPQAFTQCQVCHQVAPGKHGIGPSLAGVFGSRAGQKAGFSYTEGMRSSNLTWNEANLNRYLSDPSGVVPGTTMAVGPLSAEQRTAIINYLKTL</sequence>
<dbReference type="PANTHER" id="PTHR11961">
    <property type="entry name" value="CYTOCHROME C"/>
    <property type="match status" value="1"/>
</dbReference>
<keyword evidence="5 6" id="KW-0408">Iron</keyword>
<dbReference type="InterPro" id="IPR036909">
    <property type="entry name" value="Cyt_c-like_dom_sf"/>
</dbReference>
<evidence type="ECO:0000256" key="3">
    <source>
        <dbReference type="ARBA" id="ARBA00022723"/>
    </source>
</evidence>
<dbReference type="Gene3D" id="1.10.760.10">
    <property type="entry name" value="Cytochrome c-like domain"/>
    <property type="match status" value="1"/>
</dbReference>
<dbReference type="AlphaFoldDB" id="A0A4T3EZ86"/>
<dbReference type="Pfam" id="PF00034">
    <property type="entry name" value="Cytochrom_C"/>
    <property type="match status" value="1"/>
</dbReference>
<keyword evidence="8" id="KW-0732">Signal</keyword>
<organism evidence="10 11">
    <name type="scientific">Alteraurantiacibacter aquimixticola</name>
    <dbReference type="NCBI Taxonomy" id="2489173"/>
    <lineage>
        <taxon>Bacteria</taxon>
        <taxon>Pseudomonadati</taxon>
        <taxon>Pseudomonadota</taxon>
        <taxon>Alphaproteobacteria</taxon>
        <taxon>Sphingomonadales</taxon>
        <taxon>Erythrobacteraceae</taxon>
        <taxon>Alteraurantiacibacter</taxon>
    </lineage>
</organism>
<feature type="signal peptide" evidence="8">
    <location>
        <begin position="1"/>
        <end position="25"/>
    </location>
</feature>
<evidence type="ECO:0000313" key="11">
    <source>
        <dbReference type="Proteomes" id="UP000309389"/>
    </source>
</evidence>
<evidence type="ECO:0000313" key="10">
    <source>
        <dbReference type="EMBL" id="TIX49454.1"/>
    </source>
</evidence>
<dbReference type="InterPro" id="IPR002327">
    <property type="entry name" value="Cyt_c_1A/1B"/>
</dbReference>
<dbReference type="PROSITE" id="PS51257">
    <property type="entry name" value="PROKAR_LIPOPROTEIN"/>
    <property type="match status" value="1"/>
</dbReference>
<feature type="compositionally biased region" description="Low complexity" evidence="7">
    <location>
        <begin position="72"/>
        <end position="102"/>
    </location>
</feature>
<protein>
    <submittedName>
        <fullName evidence="10">C-type cytochrome</fullName>
    </submittedName>
</protein>
<feature type="domain" description="Cytochrome c" evidence="9">
    <location>
        <begin position="99"/>
        <end position="197"/>
    </location>
</feature>
<evidence type="ECO:0000256" key="8">
    <source>
        <dbReference type="SAM" id="SignalP"/>
    </source>
</evidence>
<dbReference type="GO" id="GO:0009055">
    <property type="term" value="F:electron transfer activity"/>
    <property type="evidence" value="ECO:0007669"/>
    <property type="project" value="InterPro"/>
</dbReference>
<dbReference type="GO" id="GO:0046872">
    <property type="term" value="F:metal ion binding"/>
    <property type="evidence" value="ECO:0007669"/>
    <property type="project" value="UniProtKB-KW"/>
</dbReference>
<name>A0A4T3EZ86_9SPHN</name>
<keyword evidence="3 6" id="KW-0479">Metal-binding</keyword>
<evidence type="ECO:0000256" key="1">
    <source>
        <dbReference type="ARBA" id="ARBA00022448"/>
    </source>
</evidence>
<dbReference type="SUPFAM" id="SSF46626">
    <property type="entry name" value="Cytochrome c"/>
    <property type="match status" value="1"/>
</dbReference>
<evidence type="ECO:0000256" key="2">
    <source>
        <dbReference type="ARBA" id="ARBA00022617"/>
    </source>
</evidence>
<dbReference type="PRINTS" id="PR00604">
    <property type="entry name" value="CYTCHRMECIAB"/>
</dbReference>
<evidence type="ECO:0000256" key="6">
    <source>
        <dbReference type="PROSITE-ProRule" id="PRU00433"/>
    </source>
</evidence>